<keyword evidence="1" id="KW-0732">Signal</keyword>
<sequence>MKKTNFVFFTIIFITMLLFIISSNAKSNEYDDNRSLSGSTYNDVFYIPTFRYYNPYGEKIYDKRAPNKADMMIRFGKRLKPFDAIGIEM</sequence>
<feature type="chain" id="PRO_5005893616" evidence="1">
    <location>
        <begin position="26"/>
        <end position="89"/>
    </location>
</feature>
<dbReference type="Proteomes" id="UP000046392">
    <property type="component" value="Unplaced"/>
</dbReference>
<proteinExistence type="predicted"/>
<name>A0A0N5B2G4_STREA</name>
<evidence type="ECO:0000313" key="3">
    <source>
        <dbReference type="WBParaSite" id="SPAL_0000027100.1"/>
    </source>
</evidence>
<reference evidence="3" key="1">
    <citation type="submission" date="2017-02" db="UniProtKB">
        <authorList>
            <consortium name="WormBaseParasite"/>
        </authorList>
    </citation>
    <scope>IDENTIFICATION</scope>
</reference>
<evidence type="ECO:0000256" key="1">
    <source>
        <dbReference type="SAM" id="SignalP"/>
    </source>
</evidence>
<protein>
    <submittedName>
        <fullName evidence="3">Secreted protein</fullName>
    </submittedName>
</protein>
<feature type="signal peptide" evidence="1">
    <location>
        <begin position="1"/>
        <end position="25"/>
    </location>
</feature>
<keyword evidence="2" id="KW-1185">Reference proteome</keyword>
<dbReference type="WBParaSite" id="SPAL_0000027100.1">
    <property type="protein sequence ID" value="SPAL_0000027100.1"/>
    <property type="gene ID" value="SPAL_0000027100"/>
</dbReference>
<organism evidence="2 3">
    <name type="scientific">Strongyloides papillosus</name>
    <name type="common">Intestinal threadworm</name>
    <dbReference type="NCBI Taxonomy" id="174720"/>
    <lineage>
        <taxon>Eukaryota</taxon>
        <taxon>Metazoa</taxon>
        <taxon>Ecdysozoa</taxon>
        <taxon>Nematoda</taxon>
        <taxon>Chromadorea</taxon>
        <taxon>Rhabditida</taxon>
        <taxon>Tylenchina</taxon>
        <taxon>Panagrolaimomorpha</taxon>
        <taxon>Strongyloidoidea</taxon>
        <taxon>Strongyloididae</taxon>
        <taxon>Strongyloides</taxon>
    </lineage>
</organism>
<evidence type="ECO:0000313" key="2">
    <source>
        <dbReference type="Proteomes" id="UP000046392"/>
    </source>
</evidence>
<dbReference type="AlphaFoldDB" id="A0A0N5B2G4"/>
<accession>A0A0N5B2G4</accession>